<dbReference type="InterPro" id="IPR008266">
    <property type="entry name" value="Tyr_kinase_AS"/>
</dbReference>
<feature type="domain" description="Protein kinase" evidence="2">
    <location>
        <begin position="1"/>
        <end position="271"/>
    </location>
</feature>
<dbReference type="PROSITE" id="PS50011">
    <property type="entry name" value="PROTEIN_KINASE_DOM"/>
    <property type="match status" value="1"/>
</dbReference>
<dbReference type="GO" id="GO:0005524">
    <property type="term" value="F:ATP binding"/>
    <property type="evidence" value="ECO:0007669"/>
    <property type="project" value="InterPro"/>
</dbReference>
<evidence type="ECO:0000259" key="2">
    <source>
        <dbReference type="PROSITE" id="PS50011"/>
    </source>
</evidence>
<protein>
    <submittedName>
        <fullName evidence="3">Kinase-like domain-containing protein</fullName>
    </submittedName>
</protein>
<feature type="compositionally biased region" description="Polar residues" evidence="1">
    <location>
        <begin position="385"/>
        <end position="404"/>
    </location>
</feature>
<dbReference type="AlphaFoldDB" id="A0A8I2YYM0"/>
<name>A0A8I2YYM0_9AGAM</name>
<gene>
    <name evidence="3" type="ORF">JVT61DRAFT_11826</name>
</gene>
<evidence type="ECO:0000313" key="3">
    <source>
        <dbReference type="EMBL" id="KAG6379363.1"/>
    </source>
</evidence>
<keyword evidence="4" id="KW-1185">Reference proteome</keyword>
<dbReference type="Proteomes" id="UP000683000">
    <property type="component" value="Unassembled WGS sequence"/>
</dbReference>
<dbReference type="InterPro" id="IPR001245">
    <property type="entry name" value="Ser-Thr/Tyr_kinase_cat_dom"/>
</dbReference>
<keyword evidence="3" id="KW-0808">Transferase</keyword>
<dbReference type="EMBL" id="JAGFBS010000005">
    <property type="protein sequence ID" value="KAG6379363.1"/>
    <property type="molecule type" value="Genomic_DNA"/>
</dbReference>
<dbReference type="PANTHER" id="PTHR44329">
    <property type="entry name" value="SERINE/THREONINE-PROTEIN KINASE TNNI3K-RELATED"/>
    <property type="match status" value="1"/>
</dbReference>
<organism evidence="3 4">
    <name type="scientific">Boletus reticuloceps</name>
    <dbReference type="NCBI Taxonomy" id="495285"/>
    <lineage>
        <taxon>Eukaryota</taxon>
        <taxon>Fungi</taxon>
        <taxon>Dikarya</taxon>
        <taxon>Basidiomycota</taxon>
        <taxon>Agaricomycotina</taxon>
        <taxon>Agaricomycetes</taxon>
        <taxon>Agaricomycetidae</taxon>
        <taxon>Boletales</taxon>
        <taxon>Boletineae</taxon>
        <taxon>Boletaceae</taxon>
        <taxon>Boletoideae</taxon>
        <taxon>Boletus</taxon>
    </lineage>
</organism>
<reference evidence="3" key="1">
    <citation type="submission" date="2021-03" db="EMBL/GenBank/DDBJ databases">
        <title>Evolutionary innovations through gain and loss of genes in the ectomycorrhizal Boletales.</title>
        <authorList>
            <person name="Wu G."/>
            <person name="Miyauchi S."/>
            <person name="Morin E."/>
            <person name="Yang Z.-L."/>
            <person name="Xu J."/>
            <person name="Martin F.M."/>
        </authorList>
    </citation>
    <scope>NUCLEOTIDE SEQUENCE</scope>
    <source>
        <strain evidence="3">BR01</strain>
    </source>
</reference>
<evidence type="ECO:0000256" key="1">
    <source>
        <dbReference type="SAM" id="MobiDB-lite"/>
    </source>
</evidence>
<proteinExistence type="predicted"/>
<dbReference type="SUPFAM" id="SSF56112">
    <property type="entry name" value="Protein kinase-like (PK-like)"/>
    <property type="match status" value="1"/>
</dbReference>
<feature type="region of interest" description="Disordered" evidence="1">
    <location>
        <begin position="384"/>
        <end position="415"/>
    </location>
</feature>
<dbReference type="InterPro" id="IPR011009">
    <property type="entry name" value="Kinase-like_dom_sf"/>
</dbReference>
<accession>A0A8I2YYM0</accession>
<sequence>MGHYTLTTVQVAVKSFRFPFSLGEIQSDKDDSRDEKDQKSIRRELGIWRRLKHPNIVPFLGVAYGFGRPGQASLVSLWMANGSLQSFLGQHGDQLTIAHRLQLLLDIANGLCYLHSFAPTPFIHGDLSSHNVLLDRNYNARLTDFGYASMIGDNPEASLSLQMTTMKPGALRWAVPEHFLVGEEQTLQPTTQSDIYSFGNLGLLVLSGKQPWSEIQREPAVIVQLSQGLKPKRPSSPPIEDQYWELIEHCWSSVGERPGAGDVVSSLQQFLRPYPPPLPLADIFCAPSRSSRPAVHYMTILEPNVYPPGLSPATLGHQNGVFRDGKYIMSPMFCFIQLTPPQTLQTLSLHMTSNRRQVQGRQVIQDLSFRALIHDLLLSQRDQEVVTSTSEEPNPALRNSSAGTVSDDALRTNKE</sequence>
<dbReference type="OrthoDB" id="4062651at2759"/>
<dbReference type="InterPro" id="IPR051681">
    <property type="entry name" value="Ser/Thr_Kinases-Pseudokinases"/>
</dbReference>
<dbReference type="PROSITE" id="PS00109">
    <property type="entry name" value="PROTEIN_KINASE_TYR"/>
    <property type="match status" value="1"/>
</dbReference>
<dbReference type="InterPro" id="IPR000719">
    <property type="entry name" value="Prot_kinase_dom"/>
</dbReference>
<keyword evidence="3" id="KW-0418">Kinase</keyword>
<dbReference type="Pfam" id="PF07714">
    <property type="entry name" value="PK_Tyr_Ser-Thr"/>
    <property type="match status" value="1"/>
</dbReference>
<evidence type="ECO:0000313" key="4">
    <source>
        <dbReference type="Proteomes" id="UP000683000"/>
    </source>
</evidence>
<dbReference type="Gene3D" id="1.10.510.10">
    <property type="entry name" value="Transferase(Phosphotransferase) domain 1"/>
    <property type="match status" value="1"/>
</dbReference>
<dbReference type="GO" id="GO:0004674">
    <property type="term" value="F:protein serine/threonine kinase activity"/>
    <property type="evidence" value="ECO:0007669"/>
    <property type="project" value="TreeGrafter"/>
</dbReference>
<comment type="caution">
    <text evidence="3">The sequence shown here is derived from an EMBL/GenBank/DDBJ whole genome shotgun (WGS) entry which is preliminary data.</text>
</comment>